<evidence type="ECO:0000256" key="1">
    <source>
        <dbReference type="ARBA" id="ARBA00004496"/>
    </source>
</evidence>
<feature type="domain" description="Mur ligase central" evidence="10">
    <location>
        <begin position="119"/>
        <end position="297"/>
    </location>
</feature>
<dbReference type="SUPFAM" id="SSF53623">
    <property type="entry name" value="MurD-like peptide ligases, catalytic domain"/>
    <property type="match status" value="1"/>
</dbReference>
<keyword evidence="6 9" id="KW-0547">Nucleotide-binding</keyword>
<dbReference type="Gene3D" id="3.40.50.720">
    <property type="entry name" value="NAD(P)-binding Rossmann-like Domain"/>
    <property type="match status" value="1"/>
</dbReference>
<dbReference type="InterPro" id="IPR018109">
    <property type="entry name" value="Folylpolyglutamate_synth_CS"/>
</dbReference>
<evidence type="ECO:0000313" key="12">
    <source>
        <dbReference type="Proteomes" id="UP000009319"/>
    </source>
</evidence>
<dbReference type="eggNOG" id="COG0771">
    <property type="taxonomic scope" value="Bacteria"/>
</dbReference>
<dbReference type="STRING" id="1211777.BN77_4027"/>
<comment type="subcellular location">
    <subcellularLocation>
        <location evidence="1 9">Cytoplasm</location>
    </subcellularLocation>
</comment>
<comment type="catalytic activity">
    <reaction evidence="9">
        <text>UDP-N-acetyl-alpha-D-muramoyl-L-alanine + D-glutamate + ATP = UDP-N-acetyl-alpha-D-muramoyl-L-alanyl-D-glutamate + ADP + phosphate + H(+)</text>
        <dbReference type="Rhea" id="RHEA:16429"/>
        <dbReference type="ChEBI" id="CHEBI:15378"/>
        <dbReference type="ChEBI" id="CHEBI:29986"/>
        <dbReference type="ChEBI" id="CHEBI:30616"/>
        <dbReference type="ChEBI" id="CHEBI:43474"/>
        <dbReference type="ChEBI" id="CHEBI:83898"/>
        <dbReference type="ChEBI" id="CHEBI:83900"/>
        <dbReference type="ChEBI" id="CHEBI:456216"/>
        <dbReference type="EC" id="6.3.2.9"/>
    </reaction>
</comment>
<dbReference type="InterPro" id="IPR036565">
    <property type="entry name" value="Mur-like_cat_sf"/>
</dbReference>
<gene>
    <name evidence="9 11" type="primary">murD</name>
    <name evidence="11" type="ORF">BN77_4027</name>
</gene>
<dbReference type="SUPFAM" id="SSF53244">
    <property type="entry name" value="MurD-like peptide ligases, peptide-binding domain"/>
    <property type="match status" value="1"/>
</dbReference>
<evidence type="ECO:0000256" key="6">
    <source>
        <dbReference type="ARBA" id="ARBA00022741"/>
    </source>
</evidence>
<keyword evidence="7 9" id="KW-0067">ATP-binding</keyword>
<reference evidence="11 12" key="1">
    <citation type="journal article" date="2013" name="Genome Announc.">
        <title>Draft Genome Sequence of Rhizobium mesoamericanum STM3625, a Nitrogen-Fixing Symbiont of Mimosa pudica Isolated in French Guiana (South America).</title>
        <authorList>
            <person name="Moulin L."/>
            <person name="Mornico D."/>
            <person name="Melkonian R."/>
            <person name="Klonowska A."/>
        </authorList>
    </citation>
    <scope>NUCLEOTIDE SEQUENCE [LARGE SCALE GENOMIC DNA]</scope>
    <source>
        <strain evidence="11 12">STM3625</strain>
    </source>
</reference>
<evidence type="ECO:0000256" key="9">
    <source>
        <dbReference type="HAMAP-Rule" id="MF_00639"/>
    </source>
</evidence>
<sequence length="470" mass="48952">MIPVTTLAGKKVALFGLGGSGFATARALKLGGAEVTAWDDNPDSVTKAAAEGIHTTDLRSIDWSAQSILVLSPGVPLTHPKPHWTVDLARAAGVDIVGDVELFVRERRAHAPDCPFIAITGTNGKSTTTALIAHILKSSGRDTQLGGNIGTAVLTLEPPKDGRFYVVECSSYQIDLAPTLNPSAGILLNLTPDHLDRHGTMQHYADIKERLVAGSDVAVVGVDDSHCEMIADRIERAGGKVTRISRRHALAYGIYADGTKLTQASGGATKPIADLDGIQTLRGGHNAQNAAAAVAACLAVGVSEEEIRAGLVSFPGLKHRMQPVARRGSVVFVNDSKATNADAAAPALSSYERIYWIAGGLAKAGGITSLTGFFPRIAKAYLIGEAAAEFAATLGEAVPYEISGTLERAVAHAAADAEEDDSGPLAVMLSPACASFDQYKNFEVRGDAFVSHVAALDGITMLIGSATGDK</sequence>
<evidence type="ECO:0000256" key="5">
    <source>
        <dbReference type="ARBA" id="ARBA00022618"/>
    </source>
</evidence>
<dbReference type="GO" id="GO:0051301">
    <property type="term" value="P:cell division"/>
    <property type="evidence" value="ECO:0007669"/>
    <property type="project" value="UniProtKB-KW"/>
</dbReference>
<dbReference type="GO" id="GO:0005737">
    <property type="term" value="C:cytoplasm"/>
    <property type="evidence" value="ECO:0007669"/>
    <property type="project" value="UniProtKB-SubCell"/>
</dbReference>
<accession>K0PSZ1</accession>
<dbReference type="EMBL" id="CANI01000028">
    <property type="protein sequence ID" value="CCM76983.1"/>
    <property type="molecule type" value="Genomic_DNA"/>
</dbReference>
<keyword evidence="9" id="KW-0133">Cell shape</keyword>
<dbReference type="GO" id="GO:0071555">
    <property type="term" value="P:cell wall organization"/>
    <property type="evidence" value="ECO:0007669"/>
    <property type="project" value="UniProtKB-KW"/>
</dbReference>
<dbReference type="EC" id="6.3.2.9" evidence="9"/>
<dbReference type="GO" id="GO:0004326">
    <property type="term" value="F:tetrahydrofolylpolyglutamate synthase activity"/>
    <property type="evidence" value="ECO:0007669"/>
    <property type="project" value="InterPro"/>
</dbReference>
<evidence type="ECO:0000313" key="11">
    <source>
        <dbReference type="EMBL" id="CCM76983.1"/>
    </source>
</evidence>
<keyword evidence="5 9" id="KW-0132">Cell division</keyword>
<evidence type="ECO:0000256" key="7">
    <source>
        <dbReference type="ARBA" id="ARBA00022840"/>
    </source>
</evidence>
<comment type="caution">
    <text evidence="11">The sequence shown here is derived from an EMBL/GenBank/DDBJ whole genome shotgun (WGS) entry which is preliminary data.</text>
</comment>
<dbReference type="HOGENOM" id="CLU_032540_3_0_5"/>
<dbReference type="Gene3D" id="3.90.190.20">
    <property type="entry name" value="Mur ligase, C-terminal domain"/>
    <property type="match status" value="1"/>
</dbReference>
<evidence type="ECO:0000256" key="8">
    <source>
        <dbReference type="ARBA" id="ARBA00023306"/>
    </source>
</evidence>
<dbReference type="InterPro" id="IPR013221">
    <property type="entry name" value="Mur_ligase_cen"/>
</dbReference>
<keyword evidence="12" id="KW-1185">Reference proteome</keyword>
<name>K0PSZ1_9HYPH</name>
<dbReference type="PANTHER" id="PTHR43692:SF1">
    <property type="entry name" value="UDP-N-ACETYLMURAMOYLALANINE--D-GLUTAMATE LIGASE"/>
    <property type="match status" value="1"/>
</dbReference>
<dbReference type="AlphaFoldDB" id="K0PSZ1"/>
<organism evidence="11 12">
    <name type="scientific">Rhizobium mesoamericanum STM3625</name>
    <dbReference type="NCBI Taxonomy" id="1211777"/>
    <lineage>
        <taxon>Bacteria</taxon>
        <taxon>Pseudomonadati</taxon>
        <taxon>Pseudomonadota</taxon>
        <taxon>Alphaproteobacteria</taxon>
        <taxon>Hyphomicrobiales</taxon>
        <taxon>Rhizobiaceae</taxon>
        <taxon>Rhizobium/Agrobacterium group</taxon>
        <taxon>Rhizobium</taxon>
    </lineage>
</organism>
<comment type="pathway">
    <text evidence="2 9">Cell wall biogenesis; peptidoglycan biosynthesis.</text>
</comment>
<evidence type="ECO:0000256" key="4">
    <source>
        <dbReference type="ARBA" id="ARBA00022598"/>
    </source>
</evidence>
<dbReference type="GO" id="GO:0008764">
    <property type="term" value="F:UDP-N-acetylmuramoylalanine-D-glutamate ligase activity"/>
    <property type="evidence" value="ECO:0007669"/>
    <property type="project" value="UniProtKB-UniRule"/>
</dbReference>
<keyword evidence="4 9" id="KW-0436">Ligase</keyword>
<keyword evidence="9" id="KW-0961">Cell wall biogenesis/degradation</keyword>
<dbReference type="InterPro" id="IPR036615">
    <property type="entry name" value="Mur_ligase_C_dom_sf"/>
</dbReference>
<evidence type="ECO:0000256" key="2">
    <source>
        <dbReference type="ARBA" id="ARBA00004752"/>
    </source>
</evidence>
<dbReference type="GO" id="GO:0005524">
    <property type="term" value="F:ATP binding"/>
    <property type="evidence" value="ECO:0007669"/>
    <property type="project" value="UniProtKB-UniRule"/>
</dbReference>
<dbReference type="Gene3D" id="3.40.1190.10">
    <property type="entry name" value="Mur-like, catalytic domain"/>
    <property type="match status" value="1"/>
</dbReference>
<dbReference type="Pfam" id="PF08245">
    <property type="entry name" value="Mur_ligase_M"/>
    <property type="match status" value="1"/>
</dbReference>
<comment type="similarity">
    <text evidence="9">Belongs to the MurCDEF family.</text>
</comment>
<proteinExistence type="inferred from homology"/>
<evidence type="ECO:0000259" key="10">
    <source>
        <dbReference type="Pfam" id="PF08245"/>
    </source>
</evidence>
<comment type="function">
    <text evidence="9">Cell wall formation. Catalyzes the addition of glutamate to the nucleotide precursor UDP-N-acetylmuramoyl-L-alanine (UMA).</text>
</comment>
<dbReference type="PROSITE" id="PS01011">
    <property type="entry name" value="FOLYLPOLYGLU_SYNT_1"/>
    <property type="match status" value="1"/>
</dbReference>
<evidence type="ECO:0000256" key="3">
    <source>
        <dbReference type="ARBA" id="ARBA00022490"/>
    </source>
</evidence>
<keyword evidence="9" id="KW-0573">Peptidoglycan synthesis</keyword>
<dbReference type="PANTHER" id="PTHR43692">
    <property type="entry name" value="UDP-N-ACETYLMURAMOYLALANINE--D-GLUTAMATE LIGASE"/>
    <property type="match status" value="1"/>
</dbReference>
<dbReference type="SUPFAM" id="SSF51735">
    <property type="entry name" value="NAD(P)-binding Rossmann-fold domains"/>
    <property type="match status" value="1"/>
</dbReference>
<dbReference type="HAMAP" id="MF_00639">
    <property type="entry name" value="MurD"/>
    <property type="match status" value="1"/>
</dbReference>
<keyword evidence="3 9" id="KW-0963">Cytoplasm</keyword>
<dbReference type="InterPro" id="IPR005762">
    <property type="entry name" value="MurD"/>
</dbReference>
<dbReference type="Proteomes" id="UP000009319">
    <property type="component" value="Unassembled WGS sequence"/>
</dbReference>
<protein>
    <recommendedName>
        <fullName evidence="9">UDP-N-acetylmuramoylalanine--D-glutamate ligase</fullName>
        <ecNumber evidence="9">6.3.2.9</ecNumber>
    </recommendedName>
    <alternativeName>
        <fullName evidence="9">D-glutamic acid-adding enzyme</fullName>
    </alternativeName>
    <alternativeName>
        <fullName evidence="9">UDP-N-acetylmuramoyl-L-alanyl-D-glutamate synthetase</fullName>
    </alternativeName>
</protein>
<dbReference type="GO" id="GO:0009252">
    <property type="term" value="P:peptidoglycan biosynthetic process"/>
    <property type="evidence" value="ECO:0007669"/>
    <property type="project" value="UniProtKB-UniRule"/>
</dbReference>
<keyword evidence="8 9" id="KW-0131">Cell cycle</keyword>
<dbReference type="GO" id="GO:0008360">
    <property type="term" value="P:regulation of cell shape"/>
    <property type="evidence" value="ECO:0007669"/>
    <property type="project" value="UniProtKB-KW"/>
</dbReference>
<dbReference type="InterPro" id="IPR036291">
    <property type="entry name" value="NAD(P)-bd_dom_sf"/>
</dbReference>
<dbReference type="UniPathway" id="UPA00219"/>
<dbReference type="RefSeq" id="WP_007534776.1">
    <property type="nucleotide sequence ID" value="NZ_HF536772.1"/>
</dbReference>
<dbReference type="NCBIfam" id="TIGR01087">
    <property type="entry name" value="murD"/>
    <property type="match status" value="1"/>
</dbReference>
<feature type="binding site" evidence="9">
    <location>
        <begin position="121"/>
        <end position="127"/>
    </location>
    <ligand>
        <name>ATP</name>
        <dbReference type="ChEBI" id="CHEBI:30616"/>
    </ligand>
</feature>